<dbReference type="EMBL" id="FIJK01000001">
    <property type="protein sequence ID" value="CYV91398.1"/>
    <property type="molecule type" value="Genomic_DNA"/>
</dbReference>
<accession>A0A0Z8LIS7</accession>
<dbReference type="Proteomes" id="UP000069526">
    <property type="component" value="Unassembled WGS sequence"/>
</dbReference>
<gene>
    <name evidence="2" type="ORF">ERS132539_00013</name>
</gene>
<dbReference type="SUPFAM" id="SSF159888">
    <property type="entry name" value="YdhG-like"/>
    <property type="match status" value="1"/>
</dbReference>
<organism evidence="2 3">
    <name type="scientific">Streptococcus suis</name>
    <dbReference type="NCBI Taxonomy" id="1307"/>
    <lineage>
        <taxon>Bacteria</taxon>
        <taxon>Bacillati</taxon>
        <taxon>Bacillota</taxon>
        <taxon>Bacilli</taxon>
        <taxon>Lactobacillales</taxon>
        <taxon>Streptococcaceae</taxon>
        <taxon>Streptococcus</taxon>
    </lineage>
</organism>
<proteinExistence type="predicted"/>
<dbReference type="Pfam" id="PF08818">
    <property type="entry name" value="DUF1801"/>
    <property type="match status" value="1"/>
</dbReference>
<dbReference type="AlphaFoldDB" id="A0A0Z8LIS7"/>
<sequence>MLIGVETIEEYMAALPKNRKEAVERLHQVIVEQLPAGFEVGILGGMINYYVPLTAYPDGYHCTPGEPLPFLALASQKAHIALYHMGIYMDQELNDWFVAAYQAQVPTKLDMGKSCVRMKNPKNIPYELIGELVSKMSMERYIELYEKNHRKEM</sequence>
<reference evidence="2 3" key="1">
    <citation type="submission" date="2016-02" db="EMBL/GenBank/DDBJ databases">
        <authorList>
            <consortium name="Pathogen Informatics"/>
        </authorList>
    </citation>
    <scope>NUCLEOTIDE SEQUENCE [LARGE SCALE GENOMIC DNA]</scope>
    <source>
        <strain evidence="2 3">SS1013</strain>
    </source>
</reference>
<feature type="domain" description="YdhG-like" evidence="1">
    <location>
        <begin position="19"/>
        <end position="135"/>
    </location>
</feature>
<dbReference type="Gene3D" id="3.90.1150.200">
    <property type="match status" value="1"/>
</dbReference>
<dbReference type="InterPro" id="IPR014922">
    <property type="entry name" value="YdhG-like"/>
</dbReference>
<evidence type="ECO:0000259" key="1">
    <source>
        <dbReference type="Pfam" id="PF08818"/>
    </source>
</evidence>
<name>A0A0Z8LIS7_STRSU</name>
<dbReference type="RefSeq" id="WP_044766166.1">
    <property type="nucleotide sequence ID" value="NZ_CEIH01000002.1"/>
</dbReference>
<evidence type="ECO:0000313" key="3">
    <source>
        <dbReference type="Proteomes" id="UP000069526"/>
    </source>
</evidence>
<dbReference type="STRING" id="1214166.GCA_000440555_00736"/>
<evidence type="ECO:0000313" key="2">
    <source>
        <dbReference type="EMBL" id="CYV91398.1"/>
    </source>
</evidence>
<protein>
    <submittedName>
        <fullName evidence="2">Domain of uncharacterized function (DU1801)</fullName>
    </submittedName>
</protein>